<comment type="caution">
    <text evidence="1">The sequence shown here is derived from an EMBL/GenBank/DDBJ whole genome shotgun (WGS) entry which is preliminary data.</text>
</comment>
<keyword evidence="2" id="KW-1185">Reference proteome</keyword>
<gene>
    <name evidence="1" type="ORF">J437_LFUL018224</name>
</gene>
<dbReference type="AlphaFoldDB" id="A0A8K0PC29"/>
<dbReference type="GO" id="GO:0031012">
    <property type="term" value="C:extracellular matrix"/>
    <property type="evidence" value="ECO:0007669"/>
    <property type="project" value="TreeGrafter"/>
</dbReference>
<name>A0A8K0PC29_LADFU</name>
<dbReference type="GO" id="GO:0007508">
    <property type="term" value="P:larval heart development"/>
    <property type="evidence" value="ECO:0007669"/>
    <property type="project" value="TreeGrafter"/>
</dbReference>
<evidence type="ECO:0000313" key="2">
    <source>
        <dbReference type="Proteomes" id="UP000792457"/>
    </source>
</evidence>
<dbReference type="Proteomes" id="UP000792457">
    <property type="component" value="Unassembled WGS sequence"/>
</dbReference>
<accession>A0A8K0PC29</accession>
<dbReference type="PANTHER" id="PTHR33395:SF21">
    <property type="entry name" value="PERICARDIN"/>
    <property type="match status" value="1"/>
</dbReference>
<evidence type="ECO:0008006" key="3">
    <source>
        <dbReference type="Google" id="ProtNLM"/>
    </source>
</evidence>
<sequence>MKYIKRKHTLGGSCITAIENLSLGPYIPTATVIAFPLSEIFNLSIQKGIFPTAFKTAIIIPIHKKSSLNTSYNYRPISILSAFSKIFENLFNIRVTNCLNHFGKLSKSQHGFGEAHSMIFLIQYPKVIHSCYTKIPTRKAQRRKEKRSQRAGLDWSLANSFELHECQASLTAFQVNMFIQLILVSLETIHPGMAEMRLPDNGDFWSGDYHIIHTIEKRRGQGGVYLRSWEGELNVTCNAMGGYCNSTSVHAYFNRNFLSAAKRVIGREKNMSKKGMEEGQRMYGQLRNKINRTAKLAKESFLQVSCKEVEEHMENGRFELAYKTIKNFFGKHKKPGNAKKKAILLLYLGKKMLENLYVSLRRRQTTQRRTQKKDYNVQDPNCSTNRVRSVSRHKLQVKLGTVVTPITEGFPIDRWFECSCGYGDEWLLGLSSSSSEEELRGAW</sequence>
<dbReference type="GO" id="GO:0061343">
    <property type="term" value="P:cell adhesion involved in heart morphogenesis"/>
    <property type="evidence" value="ECO:0007669"/>
    <property type="project" value="TreeGrafter"/>
</dbReference>
<dbReference type="PANTHER" id="PTHR33395">
    <property type="entry name" value="TRANSCRIPTASE, PUTATIVE-RELATED-RELATED"/>
    <property type="match status" value="1"/>
</dbReference>
<dbReference type="EMBL" id="KZ309627">
    <property type="protein sequence ID" value="KAG8239403.1"/>
    <property type="molecule type" value="Genomic_DNA"/>
</dbReference>
<proteinExistence type="predicted"/>
<reference evidence="1" key="1">
    <citation type="submission" date="2013-04" db="EMBL/GenBank/DDBJ databases">
        <authorList>
            <person name="Qu J."/>
            <person name="Murali S.C."/>
            <person name="Bandaranaike D."/>
            <person name="Bellair M."/>
            <person name="Blankenburg K."/>
            <person name="Chao H."/>
            <person name="Dinh H."/>
            <person name="Doddapaneni H."/>
            <person name="Downs B."/>
            <person name="Dugan-Rocha S."/>
            <person name="Elkadiri S."/>
            <person name="Gnanaolivu R.D."/>
            <person name="Hernandez B."/>
            <person name="Javaid M."/>
            <person name="Jayaseelan J.C."/>
            <person name="Lee S."/>
            <person name="Li M."/>
            <person name="Ming W."/>
            <person name="Munidasa M."/>
            <person name="Muniz J."/>
            <person name="Nguyen L."/>
            <person name="Ongeri F."/>
            <person name="Osuji N."/>
            <person name="Pu L.-L."/>
            <person name="Puazo M."/>
            <person name="Qu C."/>
            <person name="Quiroz J."/>
            <person name="Raj R."/>
            <person name="Weissenberger G."/>
            <person name="Xin Y."/>
            <person name="Zou X."/>
            <person name="Han Y."/>
            <person name="Richards S."/>
            <person name="Worley K."/>
            <person name="Muzny D."/>
            <person name="Gibbs R."/>
        </authorList>
    </citation>
    <scope>NUCLEOTIDE SEQUENCE</scope>
    <source>
        <strain evidence="1">Sampled in the wild</strain>
    </source>
</reference>
<dbReference type="OrthoDB" id="426210at2759"/>
<reference evidence="1" key="2">
    <citation type="submission" date="2017-10" db="EMBL/GenBank/DDBJ databases">
        <title>Ladona fulva Genome sequencing and assembly.</title>
        <authorList>
            <person name="Murali S."/>
            <person name="Richards S."/>
            <person name="Bandaranaike D."/>
            <person name="Bellair M."/>
            <person name="Blankenburg K."/>
            <person name="Chao H."/>
            <person name="Dinh H."/>
            <person name="Doddapaneni H."/>
            <person name="Dugan-Rocha S."/>
            <person name="Elkadiri S."/>
            <person name="Gnanaolivu R."/>
            <person name="Hernandez B."/>
            <person name="Skinner E."/>
            <person name="Javaid M."/>
            <person name="Lee S."/>
            <person name="Li M."/>
            <person name="Ming W."/>
            <person name="Munidasa M."/>
            <person name="Muniz J."/>
            <person name="Nguyen L."/>
            <person name="Hughes D."/>
            <person name="Osuji N."/>
            <person name="Pu L.-L."/>
            <person name="Puazo M."/>
            <person name="Qu C."/>
            <person name="Quiroz J."/>
            <person name="Raj R."/>
            <person name="Weissenberger G."/>
            <person name="Xin Y."/>
            <person name="Zou X."/>
            <person name="Han Y."/>
            <person name="Worley K."/>
            <person name="Muzny D."/>
            <person name="Gibbs R."/>
        </authorList>
    </citation>
    <scope>NUCLEOTIDE SEQUENCE</scope>
    <source>
        <strain evidence="1">Sampled in the wild</strain>
    </source>
</reference>
<evidence type="ECO:0000313" key="1">
    <source>
        <dbReference type="EMBL" id="KAG8239403.1"/>
    </source>
</evidence>
<protein>
    <recommendedName>
        <fullName evidence="3">Reverse transcriptase domain-containing protein</fullName>
    </recommendedName>
</protein>
<organism evidence="1 2">
    <name type="scientific">Ladona fulva</name>
    <name type="common">Scarce chaser dragonfly</name>
    <name type="synonym">Libellula fulva</name>
    <dbReference type="NCBI Taxonomy" id="123851"/>
    <lineage>
        <taxon>Eukaryota</taxon>
        <taxon>Metazoa</taxon>
        <taxon>Ecdysozoa</taxon>
        <taxon>Arthropoda</taxon>
        <taxon>Hexapoda</taxon>
        <taxon>Insecta</taxon>
        <taxon>Pterygota</taxon>
        <taxon>Palaeoptera</taxon>
        <taxon>Odonata</taxon>
        <taxon>Epiprocta</taxon>
        <taxon>Anisoptera</taxon>
        <taxon>Libelluloidea</taxon>
        <taxon>Libellulidae</taxon>
        <taxon>Ladona</taxon>
    </lineage>
</organism>